<evidence type="ECO:0000259" key="3">
    <source>
        <dbReference type="PROSITE" id="PS50157"/>
    </source>
</evidence>
<name>A0A164TI90_9AGAM</name>
<evidence type="ECO:0000313" key="4">
    <source>
        <dbReference type="EMBL" id="KZS92384.1"/>
    </source>
</evidence>
<dbReference type="PROSITE" id="PS50157">
    <property type="entry name" value="ZINC_FINGER_C2H2_2"/>
    <property type="match status" value="1"/>
</dbReference>
<protein>
    <recommendedName>
        <fullName evidence="3">C2H2-type domain-containing protein</fullName>
    </recommendedName>
</protein>
<dbReference type="AlphaFoldDB" id="A0A164TI90"/>
<proteinExistence type="predicted"/>
<dbReference type="InterPro" id="IPR013087">
    <property type="entry name" value="Znf_C2H2_type"/>
</dbReference>
<evidence type="ECO:0000256" key="1">
    <source>
        <dbReference type="PROSITE-ProRule" id="PRU00042"/>
    </source>
</evidence>
<feature type="domain" description="C2H2-type" evidence="3">
    <location>
        <begin position="84"/>
        <end position="107"/>
    </location>
</feature>
<dbReference type="Gene3D" id="3.30.160.60">
    <property type="entry name" value="Classic Zinc Finger"/>
    <property type="match status" value="1"/>
</dbReference>
<dbReference type="EMBL" id="KV419410">
    <property type="protein sequence ID" value="KZS92384.1"/>
    <property type="molecule type" value="Genomic_DNA"/>
</dbReference>
<accession>A0A164TI90</accession>
<evidence type="ECO:0000256" key="2">
    <source>
        <dbReference type="SAM" id="MobiDB-lite"/>
    </source>
</evidence>
<keyword evidence="1" id="KW-0479">Metal-binding</keyword>
<reference evidence="4 5" key="1">
    <citation type="journal article" date="2016" name="Mol. Biol. Evol.">
        <title>Comparative Genomics of Early-Diverging Mushroom-Forming Fungi Provides Insights into the Origins of Lignocellulose Decay Capabilities.</title>
        <authorList>
            <person name="Nagy L.G."/>
            <person name="Riley R."/>
            <person name="Tritt A."/>
            <person name="Adam C."/>
            <person name="Daum C."/>
            <person name="Floudas D."/>
            <person name="Sun H."/>
            <person name="Yadav J.S."/>
            <person name="Pangilinan J."/>
            <person name="Larsson K.H."/>
            <person name="Matsuura K."/>
            <person name="Barry K."/>
            <person name="Labutti K."/>
            <person name="Kuo R."/>
            <person name="Ohm R.A."/>
            <person name="Bhattacharya S.S."/>
            <person name="Shirouzu T."/>
            <person name="Yoshinaga Y."/>
            <person name="Martin F.M."/>
            <person name="Grigoriev I.V."/>
            <person name="Hibbett D.S."/>
        </authorList>
    </citation>
    <scope>NUCLEOTIDE SEQUENCE [LARGE SCALE GENOMIC DNA]</scope>
    <source>
        <strain evidence="4 5">HHB9708</strain>
    </source>
</reference>
<dbReference type="Proteomes" id="UP000076722">
    <property type="component" value="Unassembled WGS sequence"/>
</dbReference>
<keyword evidence="5" id="KW-1185">Reference proteome</keyword>
<keyword evidence="1" id="KW-0863">Zinc-finger</keyword>
<dbReference type="GO" id="GO:0008270">
    <property type="term" value="F:zinc ion binding"/>
    <property type="evidence" value="ECO:0007669"/>
    <property type="project" value="UniProtKB-KW"/>
</dbReference>
<gene>
    <name evidence="4" type="ORF">SISNIDRAFT_111796</name>
</gene>
<keyword evidence="1" id="KW-0862">Zinc</keyword>
<sequence>MNMSSRNVESSSVGTTPQPTEKQLRDAIALILRSLQRGPSALIGLPDFKQLVAIVANVPSSQVGPYNKSNAVALNRTQATPSCVECGQCGEMFVNANDHDKHVREAHFVIPKGHLCNICQKYFNTAANLHLVTPFYTVHGIGNSWEVRSTEPKSILRFLPSNSAPFAILRFLSQSTLTTRSITQMRVLRARRTFSLHKKEHFTTELCISANSLVILAGELSQKKHI</sequence>
<feature type="region of interest" description="Disordered" evidence="2">
    <location>
        <begin position="1"/>
        <end position="20"/>
    </location>
</feature>
<organism evidence="4 5">
    <name type="scientific">Sistotremastrum niveocremeum HHB9708</name>
    <dbReference type="NCBI Taxonomy" id="1314777"/>
    <lineage>
        <taxon>Eukaryota</taxon>
        <taxon>Fungi</taxon>
        <taxon>Dikarya</taxon>
        <taxon>Basidiomycota</taxon>
        <taxon>Agaricomycotina</taxon>
        <taxon>Agaricomycetes</taxon>
        <taxon>Sistotremastrales</taxon>
        <taxon>Sistotremastraceae</taxon>
        <taxon>Sertulicium</taxon>
        <taxon>Sertulicium niveocremeum</taxon>
    </lineage>
</organism>
<evidence type="ECO:0000313" key="5">
    <source>
        <dbReference type="Proteomes" id="UP000076722"/>
    </source>
</evidence>
<dbReference type="PROSITE" id="PS00028">
    <property type="entry name" value="ZINC_FINGER_C2H2_1"/>
    <property type="match status" value="1"/>
</dbReference>